<name>A0A2X1UKU4_9BURK</name>
<evidence type="ECO:0000259" key="9">
    <source>
        <dbReference type="PROSITE" id="PS50893"/>
    </source>
</evidence>
<dbReference type="SMART" id="SM00382">
    <property type="entry name" value="AAA"/>
    <property type="match status" value="1"/>
</dbReference>
<evidence type="ECO:0000313" key="12">
    <source>
        <dbReference type="Proteomes" id="UP000250242"/>
    </source>
</evidence>
<keyword evidence="4" id="KW-0547">Nucleotide-binding</keyword>
<evidence type="ECO:0000256" key="7">
    <source>
        <dbReference type="ARBA" id="ARBA00023136"/>
    </source>
</evidence>
<dbReference type="PROSITE" id="PS50893">
    <property type="entry name" value="ABC_TRANSPORTER_2"/>
    <property type="match status" value="1"/>
</dbReference>
<dbReference type="PANTHER" id="PTHR24221:SF261">
    <property type="entry name" value="GLUTATHIONE_L-CYSTEINE TRANSPORT SYSTEM ATP-BINDING_PERMEASE PROTEIN CYDD"/>
    <property type="match status" value="1"/>
</dbReference>
<keyword evidence="6 8" id="KW-1133">Transmembrane helix</keyword>
<dbReference type="EMBL" id="UATH01000001">
    <property type="protein sequence ID" value="SPY07787.1"/>
    <property type="molecule type" value="Genomic_DNA"/>
</dbReference>
<dbReference type="PROSITE" id="PS50929">
    <property type="entry name" value="ABC_TM1F"/>
    <property type="match status" value="1"/>
</dbReference>
<dbReference type="GO" id="GO:0034040">
    <property type="term" value="F:ATPase-coupled lipid transmembrane transporter activity"/>
    <property type="evidence" value="ECO:0007669"/>
    <property type="project" value="TreeGrafter"/>
</dbReference>
<evidence type="ECO:0000259" key="10">
    <source>
        <dbReference type="PROSITE" id="PS50929"/>
    </source>
</evidence>
<feature type="transmembrane region" description="Helical" evidence="8">
    <location>
        <begin position="71"/>
        <end position="89"/>
    </location>
</feature>
<dbReference type="GO" id="GO:0005886">
    <property type="term" value="C:plasma membrane"/>
    <property type="evidence" value="ECO:0007669"/>
    <property type="project" value="UniProtKB-SubCell"/>
</dbReference>
<keyword evidence="7 8" id="KW-0472">Membrane</keyword>
<dbReference type="InterPro" id="IPR003439">
    <property type="entry name" value="ABC_transporter-like_ATP-bd"/>
</dbReference>
<accession>A0A2X1UKU4</accession>
<keyword evidence="3 8" id="KW-0812">Transmembrane</keyword>
<dbReference type="CDD" id="cd18584">
    <property type="entry name" value="ABC_6TM_AarD_CydD"/>
    <property type="match status" value="1"/>
</dbReference>
<feature type="transmembrane region" description="Helical" evidence="8">
    <location>
        <begin position="255"/>
        <end position="280"/>
    </location>
</feature>
<feature type="domain" description="ABC transporter" evidence="9">
    <location>
        <begin position="380"/>
        <end position="605"/>
    </location>
</feature>
<dbReference type="CDD" id="cd03228">
    <property type="entry name" value="ABCC_MRP_Like"/>
    <property type="match status" value="1"/>
</dbReference>
<dbReference type="PANTHER" id="PTHR24221">
    <property type="entry name" value="ATP-BINDING CASSETTE SUB-FAMILY B"/>
    <property type="match status" value="1"/>
</dbReference>
<dbReference type="InterPro" id="IPR017871">
    <property type="entry name" value="ABC_transporter-like_CS"/>
</dbReference>
<dbReference type="GO" id="GO:0140359">
    <property type="term" value="F:ABC-type transporter activity"/>
    <property type="evidence" value="ECO:0007669"/>
    <property type="project" value="InterPro"/>
</dbReference>
<organism evidence="11 12">
    <name type="scientific">Oligella urethralis</name>
    <dbReference type="NCBI Taxonomy" id="90245"/>
    <lineage>
        <taxon>Bacteria</taxon>
        <taxon>Pseudomonadati</taxon>
        <taxon>Pseudomonadota</taxon>
        <taxon>Betaproteobacteria</taxon>
        <taxon>Burkholderiales</taxon>
        <taxon>Alcaligenaceae</taxon>
        <taxon>Oligella</taxon>
    </lineage>
</organism>
<proteinExistence type="predicted"/>
<dbReference type="InterPro" id="IPR011527">
    <property type="entry name" value="ABC1_TM_dom"/>
</dbReference>
<feature type="transmembrane region" description="Helical" evidence="8">
    <location>
        <begin position="147"/>
        <end position="167"/>
    </location>
</feature>
<feature type="domain" description="ABC transmembrane type-1" evidence="10">
    <location>
        <begin position="36"/>
        <end position="325"/>
    </location>
</feature>
<evidence type="ECO:0000256" key="2">
    <source>
        <dbReference type="ARBA" id="ARBA00022475"/>
    </source>
</evidence>
<evidence type="ECO:0000256" key="6">
    <source>
        <dbReference type="ARBA" id="ARBA00022989"/>
    </source>
</evidence>
<evidence type="ECO:0000256" key="3">
    <source>
        <dbReference type="ARBA" id="ARBA00022692"/>
    </source>
</evidence>
<dbReference type="Gene3D" id="3.40.50.300">
    <property type="entry name" value="P-loop containing nucleotide triphosphate hydrolases"/>
    <property type="match status" value="1"/>
</dbReference>
<dbReference type="PROSITE" id="PS00211">
    <property type="entry name" value="ABC_TRANSPORTER_1"/>
    <property type="match status" value="1"/>
</dbReference>
<evidence type="ECO:0000256" key="8">
    <source>
        <dbReference type="SAM" id="Phobius"/>
    </source>
</evidence>
<dbReference type="AlphaFoldDB" id="A0A2X1UKU4"/>
<dbReference type="InterPro" id="IPR036640">
    <property type="entry name" value="ABC1_TM_sf"/>
</dbReference>
<dbReference type="Gene3D" id="1.20.1560.10">
    <property type="entry name" value="ABC transporter type 1, transmembrane domain"/>
    <property type="match status" value="1"/>
</dbReference>
<dbReference type="GO" id="GO:0016887">
    <property type="term" value="F:ATP hydrolysis activity"/>
    <property type="evidence" value="ECO:0007669"/>
    <property type="project" value="InterPro"/>
</dbReference>
<keyword evidence="5 11" id="KW-0067">ATP-binding</keyword>
<dbReference type="InterPro" id="IPR039421">
    <property type="entry name" value="Type_1_exporter"/>
</dbReference>
<keyword evidence="2" id="KW-1003">Cell membrane</keyword>
<gene>
    <name evidence="11" type="primary">cydD</name>
    <name evidence="11" type="ORF">NCTC11009_01000</name>
</gene>
<dbReference type="Proteomes" id="UP000250242">
    <property type="component" value="Unassembled WGS sequence"/>
</dbReference>
<dbReference type="InterPro" id="IPR003593">
    <property type="entry name" value="AAA+_ATPase"/>
</dbReference>
<evidence type="ECO:0000256" key="1">
    <source>
        <dbReference type="ARBA" id="ARBA00004651"/>
    </source>
</evidence>
<reference evidence="11 12" key="1">
    <citation type="submission" date="2018-06" db="EMBL/GenBank/DDBJ databases">
        <authorList>
            <consortium name="Pathogen Informatics"/>
            <person name="Doyle S."/>
        </authorList>
    </citation>
    <scope>NUCLEOTIDE SEQUENCE [LARGE SCALE GENOMIC DNA]</scope>
    <source>
        <strain evidence="11 12">NCTC11009</strain>
    </source>
</reference>
<dbReference type="GO" id="GO:0042883">
    <property type="term" value="P:cysteine transport"/>
    <property type="evidence" value="ECO:0007669"/>
    <property type="project" value="InterPro"/>
</dbReference>
<dbReference type="InterPro" id="IPR027417">
    <property type="entry name" value="P-loop_NTPase"/>
</dbReference>
<feature type="transmembrane region" description="Helical" evidence="8">
    <location>
        <begin position="173"/>
        <end position="195"/>
    </location>
</feature>
<evidence type="ECO:0000256" key="4">
    <source>
        <dbReference type="ARBA" id="ARBA00022741"/>
    </source>
</evidence>
<evidence type="ECO:0000256" key="5">
    <source>
        <dbReference type="ARBA" id="ARBA00022840"/>
    </source>
</evidence>
<comment type="subcellular location">
    <subcellularLocation>
        <location evidence="1">Cell membrane</location>
        <topology evidence="1">Multi-pass membrane protein</topology>
    </subcellularLocation>
</comment>
<dbReference type="SUPFAM" id="SSF90123">
    <property type="entry name" value="ABC transporter transmembrane region"/>
    <property type="match status" value="1"/>
</dbReference>
<dbReference type="RefSeq" id="WP_113062425.1">
    <property type="nucleotide sequence ID" value="NZ_UATH01000001.1"/>
</dbReference>
<dbReference type="Pfam" id="PF00005">
    <property type="entry name" value="ABC_tran"/>
    <property type="match status" value="1"/>
</dbReference>
<dbReference type="NCBIfam" id="TIGR02857">
    <property type="entry name" value="CydD"/>
    <property type="match status" value="1"/>
</dbReference>
<sequence>MAKAEHDPAATLLKLPREQSRYLGGLAKQAKGYLSLAIMAPVLSGLLLLIQAWLLAGVLDKAIVQGLAKEALLLDIALILLLLVTRTFITWQGERAGIKASEKIKALVRQSLFADILSRSPAWSRQQASGAIAGVLVEQVEAFDGYFAHYLPALIAGTFLPIVFALFVLPVDWVAGLLLLLTAPLIPLFMALVGWGAEAASRRHLEAFTRLSGFFADRLRGLSTFKLYGQAEAEANRVVEASELLRNKTMAVLRLAFLSSATLEFFAALGVAGTALYIGLTYLEFINLRGASVLTLQAGMFCLLMAPEVYNPLRQFAAHYHDRANARAAVAEMHQLFGRLSADFTAPTAAHRETTECTTIEADALSTTPDSADHDSALSATALNIPIPGREQLLIKDLSFTLKKGQSIAIMGASGIGKSSLLETLAALRPADGSINLAGLPLSSWSKAQLRQHLMLIGQHPYVFAGSIADNLRLAAAQADDQALAQAVQLAAMEDVIAELPAGLNSTIATRGYGLSGGQLQRLALARLFLANPSVILLDEPTSNLDASTRDMLLDNLMHFAKGRSLLMVTHDPVVALRADAVFCLQDQTLVPLDKRTLLQEEMHV</sequence>
<protein>
    <submittedName>
        <fullName evidence="11">ATP-binding/permease protein CydD</fullName>
    </submittedName>
</protein>
<dbReference type="SUPFAM" id="SSF52540">
    <property type="entry name" value="P-loop containing nucleoside triphosphate hydrolases"/>
    <property type="match status" value="1"/>
</dbReference>
<evidence type="ECO:0000313" key="11">
    <source>
        <dbReference type="EMBL" id="SPY07787.1"/>
    </source>
</evidence>
<dbReference type="InterPro" id="IPR014216">
    <property type="entry name" value="ABC_transptr_CydD"/>
</dbReference>
<feature type="transmembrane region" description="Helical" evidence="8">
    <location>
        <begin position="33"/>
        <end position="59"/>
    </location>
</feature>
<dbReference type="Pfam" id="PF00664">
    <property type="entry name" value="ABC_membrane"/>
    <property type="match status" value="1"/>
</dbReference>
<dbReference type="GO" id="GO:0005524">
    <property type="term" value="F:ATP binding"/>
    <property type="evidence" value="ECO:0007669"/>
    <property type="project" value="UniProtKB-KW"/>
</dbReference>